<proteinExistence type="predicted"/>
<gene>
    <name evidence="1" type="ORF">MNB_SV-10-562</name>
</gene>
<sequence length="39" mass="4633">MYSSILKADLWYWKLLSTLHNLLSVEYIAITASEKYRLV</sequence>
<accession>A0A1W1CHV3</accession>
<protein>
    <submittedName>
        <fullName evidence="1">Uncharacterized protein</fullName>
    </submittedName>
</protein>
<dbReference type="EMBL" id="FPHL01000040">
    <property type="protein sequence ID" value="SFV65460.1"/>
    <property type="molecule type" value="Genomic_DNA"/>
</dbReference>
<reference evidence="1" key="1">
    <citation type="submission" date="2016-10" db="EMBL/GenBank/DDBJ databases">
        <authorList>
            <person name="de Groot N.N."/>
        </authorList>
    </citation>
    <scope>NUCLEOTIDE SEQUENCE</scope>
</reference>
<dbReference type="AlphaFoldDB" id="A0A1W1CHV3"/>
<evidence type="ECO:0000313" key="1">
    <source>
        <dbReference type="EMBL" id="SFV65460.1"/>
    </source>
</evidence>
<name>A0A1W1CHV3_9ZZZZ</name>
<organism evidence="1">
    <name type="scientific">hydrothermal vent metagenome</name>
    <dbReference type="NCBI Taxonomy" id="652676"/>
    <lineage>
        <taxon>unclassified sequences</taxon>
        <taxon>metagenomes</taxon>
        <taxon>ecological metagenomes</taxon>
    </lineage>
</organism>